<sequence>MASGTPTAPAGPAAPALPAVDNSRYGIDNEPGDSAYDSEVASYTTSLATNITDYKIENGRRYHAYKEGSRSPSTSIAKDLANSNGLGYPYPNDEKENDRLDIVHKMTTVMLHDRLHLSPIAKDPQRILDLGTGTGIWAMDMGDKYPNAEILGNDLSPIQPRWVPPNVRFEVDDVEADWTYTKPFDFIHCRYMSNAISDWPRLGKQCFDHTKAGGYTELIDFDLDWTSPDGSIDNRPIQKLNRDFLDGSLAVGKDPSPGPKLEQYMKAAGFEDVYAEKFIVPVGTWPADKHLKEVGAWNYLQVMEGIEGFLYRLFTNKLGYSSSEVELMCVKIRADMKDPKMHAMMFVHVAYGKKPEEKSAPED</sequence>
<dbReference type="PANTHER" id="PTHR43591:SF10">
    <property type="entry name" value="ABC TRANSMEMBRANE TYPE-1 DOMAIN-CONTAINING PROTEIN-RELATED"/>
    <property type="match status" value="1"/>
</dbReference>
<protein>
    <recommendedName>
        <fullName evidence="4">Methyltransferase domain-containing protein</fullName>
    </recommendedName>
</protein>
<dbReference type="SUPFAM" id="SSF53335">
    <property type="entry name" value="S-adenosyl-L-methionine-dependent methyltransferases"/>
    <property type="match status" value="1"/>
</dbReference>
<evidence type="ECO:0000313" key="2">
    <source>
        <dbReference type="EMBL" id="CAF9922632.1"/>
    </source>
</evidence>
<feature type="compositionally biased region" description="Low complexity" evidence="1">
    <location>
        <begin position="1"/>
        <end position="19"/>
    </location>
</feature>
<dbReference type="AlphaFoldDB" id="A0A8H3FC90"/>
<dbReference type="PANTHER" id="PTHR43591">
    <property type="entry name" value="METHYLTRANSFERASE"/>
    <property type="match status" value="1"/>
</dbReference>
<feature type="compositionally biased region" description="Polar residues" evidence="1">
    <location>
        <begin position="70"/>
        <end position="85"/>
    </location>
</feature>
<name>A0A8H3FC90_9LECA</name>
<dbReference type="Proteomes" id="UP000664521">
    <property type="component" value="Unassembled WGS sequence"/>
</dbReference>
<reference evidence="2" key="1">
    <citation type="submission" date="2021-03" db="EMBL/GenBank/DDBJ databases">
        <authorList>
            <person name="Tagirdzhanova G."/>
        </authorList>
    </citation>
    <scope>NUCLEOTIDE SEQUENCE</scope>
</reference>
<proteinExistence type="predicted"/>
<gene>
    <name evidence="2" type="ORF">HETSPECPRED_005107</name>
</gene>
<evidence type="ECO:0000256" key="1">
    <source>
        <dbReference type="SAM" id="MobiDB-lite"/>
    </source>
</evidence>
<dbReference type="Pfam" id="PF13489">
    <property type="entry name" value="Methyltransf_23"/>
    <property type="match status" value="1"/>
</dbReference>
<dbReference type="InterPro" id="IPR029063">
    <property type="entry name" value="SAM-dependent_MTases_sf"/>
</dbReference>
<evidence type="ECO:0008006" key="4">
    <source>
        <dbReference type="Google" id="ProtNLM"/>
    </source>
</evidence>
<feature type="region of interest" description="Disordered" evidence="1">
    <location>
        <begin position="1"/>
        <end position="24"/>
    </location>
</feature>
<keyword evidence="3" id="KW-1185">Reference proteome</keyword>
<dbReference type="EMBL" id="CAJPDS010000031">
    <property type="protein sequence ID" value="CAF9922632.1"/>
    <property type="molecule type" value="Genomic_DNA"/>
</dbReference>
<organism evidence="2 3">
    <name type="scientific">Heterodermia speciosa</name>
    <dbReference type="NCBI Taxonomy" id="116794"/>
    <lineage>
        <taxon>Eukaryota</taxon>
        <taxon>Fungi</taxon>
        <taxon>Dikarya</taxon>
        <taxon>Ascomycota</taxon>
        <taxon>Pezizomycotina</taxon>
        <taxon>Lecanoromycetes</taxon>
        <taxon>OSLEUM clade</taxon>
        <taxon>Lecanoromycetidae</taxon>
        <taxon>Caliciales</taxon>
        <taxon>Physciaceae</taxon>
        <taxon>Heterodermia</taxon>
    </lineage>
</organism>
<dbReference type="OrthoDB" id="2013972at2759"/>
<feature type="region of interest" description="Disordered" evidence="1">
    <location>
        <begin position="65"/>
        <end position="93"/>
    </location>
</feature>
<dbReference type="Gene3D" id="3.40.50.150">
    <property type="entry name" value="Vaccinia Virus protein VP39"/>
    <property type="match status" value="1"/>
</dbReference>
<dbReference type="GO" id="GO:0008168">
    <property type="term" value="F:methyltransferase activity"/>
    <property type="evidence" value="ECO:0007669"/>
    <property type="project" value="TreeGrafter"/>
</dbReference>
<evidence type="ECO:0000313" key="3">
    <source>
        <dbReference type="Proteomes" id="UP000664521"/>
    </source>
</evidence>
<accession>A0A8H3FC90</accession>
<comment type="caution">
    <text evidence="2">The sequence shown here is derived from an EMBL/GenBank/DDBJ whole genome shotgun (WGS) entry which is preliminary data.</text>
</comment>
<dbReference type="CDD" id="cd02440">
    <property type="entry name" value="AdoMet_MTases"/>
    <property type="match status" value="1"/>
</dbReference>